<comment type="subcellular location">
    <subcellularLocation>
        <location evidence="1 8">Cell membrane</location>
        <topology evidence="1 8">Multi-pass membrane protein</topology>
    </subcellularLocation>
</comment>
<reference evidence="11" key="1">
    <citation type="submission" date="2018-07" db="EMBL/GenBank/DDBJ databases">
        <title>Streptacidiphilus bronchialis DSM 106435 chromosome.</title>
        <authorList>
            <person name="Batra D."/>
            <person name="Gulvik C.A."/>
        </authorList>
    </citation>
    <scope>NUCLEOTIDE SEQUENCE [LARGE SCALE GENOMIC DNA]</scope>
    <source>
        <strain evidence="11">DSM 106435</strain>
    </source>
</reference>
<gene>
    <name evidence="10" type="ORF">C7M71_008015</name>
</gene>
<dbReference type="OrthoDB" id="9808619at2"/>
<accession>A0A345SUI9</accession>
<dbReference type="KEGG" id="stri:C7M71_008015"/>
<evidence type="ECO:0000313" key="10">
    <source>
        <dbReference type="EMBL" id="AXI77394.1"/>
    </source>
</evidence>
<protein>
    <submittedName>
        <fullName evidence="10">ABC transporter permease</fullName>
    </submittedName>
</protein>
<evidence type="ECO:0000256" key="7">
    <source>
        <dbReference type="ARBA" id="ARBA00023136"/>
    </source>
</evidence>
<dbReference type="InterPro" id="IPR000515">
    <property type="entry name" value="MetI-like"/>
</dbReference>
<keyword evidence="4" id="KW-1003">Cell membrane</keyword>
<dbReference type="PROSITE" id="PS50928">
    <property type="entry name" value="ABC_TM1"/>
    <property type="match status" value="1"/>
</dbReference>
<comment type="similarity">
    <text evidence="2">Belongs to the binding-protein-dependent transport system permease family. CysTW subfamily.</text>
</comment>
<dbReference type="SUPFAM" id="SSF161098">
    <property type="entry name" value="MetI-like"/>
    <property type="match status" value="1"/>
</dbReference>
<feature type="transmembrane region" description="Helical" evidence="8">
    <location>
        <begin position="262"/>
        <end position="282"/>
    </location>
</feature>
<feature type="domain" description="ABC transmembrane type-1" evidence="9">
    <location>
        <begin position="74"/>
        <end position="278"/>
    </location>
</feature>
<evidence type="ECO:0000259" key="9">
    <source>
        <dbReference type="PROSITE" id="PS50928"/>
    </source>
</evidence>
<keyword evidence="3 8" id="KW-0813">Transport</keyword>
<proteinExistence type="inferred from homology"/>
<dbReference type="GO" id="GO:0055085">
    <property type="term" value="P:transmembrane transport"/>
    <property type="evidence" value="ECO:0007669"/>
    <property type="project" value="InterPro"/>
</dbReference>
<feature type="transmembrane region" description="Helical" evidence="8">
    <location>
        <begin position="69"/>
        <end position="96"/>
    </location>
</feature>
<keyword evidence="6 8" id="KW-1133">Transmembrane helix</keyword>
<evidence type="ECO:0000256" key="8">
    <source>
        <dbReference type="RuleBase" id="RU363032"/>
    </source>
</evidence>
<evidence type="ECO:0000256" key="6">
    <source>
        <dbReference type="ARBA" id="ARBA00022989"/>
    </source>
</evidence>
<name>A0A345SUI9_9ACTN</name>
<evidence type="ECO:0000256" key="3">
    <source>
        <dbReference type="ARBA" id="ARBA00022448"/>
    </source>
</evidence>
<dbReference type="Proteomes" id="UP000249340">
    <property type="component" value="Chromosome"/>
</dbReference>
<feature type="transmembrane region" description="Helical" evidence="8">
    <location>
        <begin position="160"/>
        <end position="180"/>
    </location>
</feature>
<feature type="transmembrane region" description="Helical" evidence="8">
    <location>
        <begin position="24"/>
        <end position="49"/>
    </location>
</feature>
<dbReference type="CDD" id="cd06261">
    <property type="entry name" value="TM_PBP2"/>
    <property type="match status" value="1"/>
</dbReference>
<dbReference type="GO" id="GO:0005886">
    <property type="term" value="C:plasma membrane"/>
    <property type="evidence" value="ECO:0007669"/>
    <property type="project" value="UniProtKB-SubCell"/>
</dbReference>
<sequence length="292" mass="31007">MAALIEIASPATAGRRAKGAGGRWGWLLLPALLLLAVLFLVPLGLMAWRSVTEPATGLGNYSWFFTSDVAIATLVRTLAVGAVVTLVTLLLSYPYAYLMTVVSARQRIWLTLLVLLPFWTSLMVRTFAWVVLLQDSGVVNRLLGAVGLGPLHLIRTPTGVVIGMAQVLMPFMVLPLYAVMSGIDRRLLNAAQGMGARPAVAFLRVFVPLSLPGVGAGALTVFITSLGFYVTPALLGSPDQALISQQIFTQVNGLLAWGRGGAMGMVLLAVTLVLLGLVGVVLRFTRTRGGAR</sequence>
<dbReference type="Gene3D" id="1.10.3720.10">
    <property type="entry name" value="MetI-like"/>
    <property type="match status" value="1"/>
</dbReference>
<dbReference type="AlphaFoldDB" id="A0A345SUI9"/>
<dbReference type="InterPro" id="IPR035906">
    <property type="entry name" value="MetI-like_sf"/>
</dbReference>
<feature type="transmembrane region" description="Helical" evidence="8">
    <location>
        <begin position="201"/>
        <end position="230"/>
    </location>
</feature>
<feature type="transmembrane region" description="Helical" evidence="8">
    <location>
        <begin position="108"/>
        <end position="132"/>
    </location>
</feature>
<dbReference type="Pfam" id="PF00528">
    <property type="entry name" value="BPD_transp_1"/>
    <property type="match status" value="1"/>
</dbReference>
<dbReference type="EMBL" id="CP031264">
    <property type="protein sequence ID" value="AXI77394.1"/>
    <property type="molecule type" value="Genomic_DNA"/>
</dbReference>
<keyword evidence="7 8" id="KW-0472">Membrane</keyword>
<dbReference type="PANTHER" id="PTHR42929:SF5">
    <property type="entry name" value="ABC TRANSPORTER PERMEASE PROTEIN"/>
    <property type="match status" value="1"/>
</dbReference>
<dbReference type="PANTHER" id="PTHR42929">
    <property type="entry name" value="INNER MEMBRANE ABC TRANSPORTER PERMEASE PROTEIN YDCU-RELATED-RELATED"/>
    <property type="match status" value="1"/>
</dbReference>
<organism evidence="10 11">
    <name type="scientific">Peterkaempfera bronchialis</name>
    <dbReference type="NCBI Taxonomy" id="2126346"/>
    <lineage>
        <taxon>Bacteria</taxon>
        <taxon>Bacillati</taxon>
        <taxon>Actinomycetota</taxon>
        <taxon>Actinomycetes</taxon>
        <taxon>Kitasatosporales</taxon>
        <taxon>Streptomycetaceae</taxon>
        <taxon>Peterkaempfera</taxon>
    </lineage>
</organism>
<evidence type="ECO:0000256" key="5">
    <source>
        <dbReference type="ARBA" id="ARBA00022692"/>
    </source>
</evidence>
<evidence type="ECO:0000256" key="2">
    <source>
        <dbReference type="ARBA" id="ARBA00007069"/>
    </source>
</evidence>
<keyword evidence="5 8" id="KW-0812">Transmembrane</keyword>
<keyword evidence="11" id="KW-1185">Reference proteome</keyword>
<evidence type="ECO:0000256" key="4">
    <source>
        <dbReference type="ARBA" id="ARBA00022475"/>
    </source>
</evidence>
<evidence type="ECO:0000313" key="11">
    <source>
        <dbReference type="Proteomes" id="UP000249340"/>
    </source>
</evidence>
<dbReference type="RefSeq" id="WP_111491985.1">
    <property type="nucleotide sequence ID" value="NZ_CP031264.1"/>
</dbReference>
<evidence type="ECO:0000256" key="1">
    <source>
        <dbReference type="ARBA" id="ARBA00004651"/>
    </source>
</evidence>